<evidence type="ECO:0000256" key="13">
    <source>
        <dbReference type="ARBA" id="ARBA00022840"/>
    </source>
</evidence>
<keyword evidence="6" id="KW-0716">Sensory transduction</keyword>
<keyword evidence="12" id="KW-0418">Kinase</keyword>
<evidence type="ECO:0000256" key="5">
    <source>
        <dbReference type="ARBA" id="ARBA00022553"/>
    </source>
</evidence>
<evidence type="ECO:0000256" key="2">
    <source>
        <dbReference type="ARBA" id="ARBA00012438"/>
    </source>
</evidence>
<keyword evidence="9" id="KW-0808">Transferase</keyword>
<evidence type="ECO:0000313" key="19">
    <source>
        <dbReference type="EMBL" id="WHQ71989.1"/>
    </source>
</evidence>
<evidence type="ECO:0000256" key="12">
    <source>
        <dbReference type="ARBA" id="ARBA00022777"/>
    </source>
</evidence>
<keyword evidence="7" id="KW-0285">Flavoprotein</keyword>
<gene>
    <name evidence="19" type="ORF">KEC54_10790</name>
</gene>
<name>A0AAX3WMD7_METEX</name>
<dbReference type="SUPFAM" id="SSF55785">
    <property type="entry name" value="PYP-like sensor domain (PAS domain)"/>
    <property type="match status" value="2"/>
</dbReference>
<evidence type="ECO:0000256" key="3">
    <source>
        <dbReference type="ARBA" id="ARBA00021740"/>
    </source>
</evidence>
<evidence type="ECO:0000256" key="7">
    <source>
        <dbReference type="ARBA" id="ARBA00022630"/>
    </source>
</evidence>
<keyword evidence="8" id="KW-0288">FMN</keyword>
<dbReference type="SMART" id="SM00086">
    <property type="entry name" value="PAC"/>
    <property type="match status" value="1"/>
</dbReference>
<proteinExistence type="predicted"/>
<dbReference type="GO" id="GO:0005524">
    <property type="term" value="F:ATP binding"/>
    <property type="evidence" value="ECO:0007669"/>
    <property type="project" value="UniProtKB-KW"/>
</dbReference>
<keyword evidence="14" id="KW-0157">Chromophore</keyword>
<keyword evidence="11" id="KW-0547">Nucleotide-binding</keyword>
<dbReference type="Gene3D" id="3.30.450.20">
    <property type="entry name" value="PAS domain"/>
    <property type="match status" value="2"/>
</dbReference>
<dbReference type="InterPro" id="IPR011102">
    <property type="entry name" value="Sig_transdc_His_kinase_HWE"/>
</dbReference>
<evidence type="ECO:0000256" key="15">
    <source>
        <dbReference type="ARBA" id="ARBA00023026"/>
    </source>
</evidence>
<dbReference type="GO" id="GO:0009881">
    <property type="term" value="F:photoreceptor activity"/>
    <property type="evidence" value="ECO:0007669"/>
    <property type="project" value="UniProtKB-KW"/>
</dbReference>
<dbReference type="Pfam" id="PF08447">
    <property type="entry name" value="PAS_3"/>
    <property type="match status" value="1"/>
</dbReference>
<sequence>MSGGKNREIIEDLRRRLATAEAAASASRENEERYRTFFHGMGQGYTELELVRGEDGQVVDQRYISLNPAFERLFGVAVTDAVGRTASEVFPNLEAWWHEAFDRIARHGQPERIENIMSSLGRAFEIFAYPAGGDRLTVLYEDVTDRRRIQDALRESETRYRSLVEGFGQATWEAEPDGRIVSDSPSWRAYTGQPLDEWLGSGWLTAIHPDDRTPTLTKWLEAVEARHAVDHEYRLWHAPSASWRWSNVRAVPILDTVGAIQRWVGINIDVNDRRMLQESQQVMVSELQHRTRNLISVVRAIAGQTIRASITLTEFEAAFNNRLNALSRVQGLLSRSDDKPITIGALLRSELEALGAADRSDRLVVRGPEVRLRKGAVQTLALALHELCTNARKYGALTRESGRLRITWRTYSVKGEGLRLILEWVETGLIREPENQNQLTRQDGYGRQLIERGLPYALNARTSFELGATELRCTIDLPLPKRGARNGQLGF</sequence>
<dbReference type="EC" id="2.7.13.3" evidence="2"/>
<dbReference type="InterPro" id="IPR036890">
    <property type="entry name" value="HATPase_C_sf"/>
</dbReference>
<dbReference type="SMART" id="SM00091">
    <property type="entry name" value="PAS"/>
    <property type="match status" value="2"/>
</dbReference>
<keyword evidence="15" id="KW-0843">Virulence</keyword>
<keyword evidence="16" id="KW-0675">Receptor</keyword>
<evidence type="ECO:0000256" key="8">
    <source>
        <dbReference type="ARBA" id="ARBA00022643"/>
    </source>
</evidence>
<dbReference type="SMART" id="SM00911">
    <property type="entry name" value="HWE_HK"/>
    <property type="match status" value="1"/>
</dbReference>
<evidence type="ECO:0000256" key="4">
    <source>
        <dbReference type="ARBA" id="ARBA00022543"/>
    </source>
</evidence>
<dbReference type="GO" id="GO:0004673">
    <property type="term" value="F:protein histidine kinase activity"/>
    <property type="evidence" value="ECO:0007669"/>
    <property type="project" value="UniProtKB-EC"/>
</dbReference>
<dbReference type="FunFam" id="3.30.450.20:FF:000099">
    <property type="entry name" value="Sensory box sensor histidine kinase"/>
    <property type="match status" value="1"/>
</dbReference>
<keyword evidence="5" id="KW-0597">Phosphoprotein</keyword>
<comment type="catalytic activity">
    <reaction evidence="1">
        <text>ATP + protein L-histidine = ADP + protein N-phospho-L-histidine.</text>
        <dbReference type="EC" id="2.7.13.3"/>
    </reaction>
</comment>
<reference evidence="19" key="1">
    <citation type="journal article" date="2022" name="Biotechnol. Bioprocess Eng.">
        <title>Pan-genome Analysis Reveals Comparative Genomic Features of Central Metabolic Pathways in Methylorubrum extorquens.</title>
        <authorList>
            <person name="Lee G.M."/>
            <person name="Scott-Nevros Z.K."/>
            <person name="Lee S.-M."/>
            <person name="Kim D."/>
        </authorList>
    </citation>
    <scope>NUCLEOTIDE SEQUENCE</scope>
    <source>
        <strain evidence="19">ATCC 55366</strain>
    </source>
</reference>
<dbReference type="EMBL" id="CP073633">
    <property type="protein sequence ID" value="WHQ71989.1"/>
    <property type="molecule type" value="Genomic_DNA"/>
</dbReference>
<dbReference type="AlphaFoldDB" id="A0AAX3WMD7"/>
<evidence type="ECO:0000256" key="11">
    <source>
        <dbReference type="ARBA" id="ARBA00022741"/>
    </source>
</evidence>
<accession>A0AAX3WMD7</accession>
<evidence type="ECO:0000256" key="1">
    <source>
        <dbReference type="ARBA" id="ARBA00000085"/>
    </source>
</evidence>
<dbReference type="InterPro" id="IPR001610">
    <property type="entry name" value="PAC"/>
</dbReference>
<evidence type="ECO:0000256" key="14">
    <source>
        <dbReference type="ARBA" id="ARBA00022991"/>
    </source>
</evidence>
<dbReference type="InterPro" id="IPR013655">
    <property type="entry name" value="PAS_fold_3"/>
</dbReference>
<evidence type="ECO:0000256" key="10">
    <source>
        <dbReference type="ARBA" id="ARBA00022737"/>
    </source>
</evidence>
<dbReference type="InterPro" id="IPR000014">
    <property type="entry name" value="PAS"/>
</dbReference>
<keyword evidence="4" id="KW-0600">Photoreceptor protein</keyword>
<dbReference type="Gene3D" id="3.30.565.10">
    <property type="entry name" value="Histidine kinase-like ATPase, C-terminal domain"/>
    <property type="match status" value="1"/>
</dbReference>
<evidence type="ECO:0000256" key="9">
    <source>
        <dbReference type="ARBA" id="ARBA00022679"/>
    </source>
</evidence>
<evidence type="ECO:0000259" key="18">
    <source>
        <dbReference type="PROSITE" id="PS50113"/>
    </source>
</evidence>
<dbReference type="NCBIfam" id="TIGR00229">
    <property type="entry name" value="sensory_box"/>
    <property type="match status" value="1"/>
</dbReference>
<dbReference type="PROSITE" id="PS50112">
    <property type="entry name" value="PAS"/>
    <property type="match status" value="1"/>
</dbReference>
<evidence type="ECO:0000256" key="16">
    <source>
        <dbReference type="ARBA" id="ARBA00023170"/>
    </source>
</evidence>
<organism evidence="19 20">
    <name type="scientific">Methylorubrum extorquens</name>
    <name type="common">Methylobacterium dichloromethanicum</name>
    <name type="synonym">Methylobacterium extorquens</name>
    <dbReference type="NCBI Taxonomy" id="408"/>
    <lineage>
        <taxon>Bacteria</taxon>
        <taxon>Pseudomonadati</taxon>
        <taxon>Pseudomonadota</taxon>
        <taxon>Alphaproteobacteria</taxon>
        <taxon>Hyphomicrobiales</taxon>
        <taxon>Methylobacteriaceae</taxon>
        <taxon>Methylorubrum</taxon>
    </lineage>
</organism>
<protein>
    <recommendedName>
        <fullName evidence="3">Blue-light-activated histidine kinase</fullName>
        <ecNumber evidence="2">2.7.13.3</ecNumber>
    </recommendedName>
</protein>
<dbReference type="PANTHER" id="PTHR41523">
    <property type="entry name" value="TWO-COMPONENT SYSTEM SENSOR PROTEIN"/>
    <property type="match status" value="1"/>
</dbReference>
<dbReference type="InterPro" id="IPR035965">
    <property type="entry name" value="PAS-like_dom_sf"/>
</dbReference>
<keyword evidence="10" id="KW-0677">Repeat</keyword>
<feature type="domain" description="PAC" evidence="18">
    <location>
        <begin position="229"/>
        <end position="282"/>
    </location>
</feature>
<evidence type="ECO:0000313" key="20">
    <source>
        <dbReference type="Proteomes" id="UP001223720"/>
    </source>
</evidence>
<evidence type="ECO:0000256" key="6">
    <source>
        <dbReference type="ARBA" id="ARBA00022606"/>
    </source>
</evidence>
<dbReference type="PROSITE" id="PS50113">
    <property type="entry name" value="PAC"/>
    <property type="match status" value="1"/>
</dbReference>
<feature type="domain" description="PAS" evidence="17">
    <location>
        <begin position="156"/>
        <end position="226"/>
    </location>
</feature>
<evidence type="ECO:0000259" key="17">
    <source>
        <dbReference type="PROSITE" id="PS50112"/>
    </source>
</evidence>
<dbReference type="PANTHER" id="PTHR41523:SF7">
    <property type="entry name" value="HISTIDINE KINASE"/>
    <property type="match status" value="1"/>
</dbReference>
<dbReference type="Pfam" id="PF07536">
    <property type="entry name" value="HWE_HK"/>
    <property type="match status" value="1"/>
</dbReference>
<dbReference type="InterPro" id="IPR013656">
    <property type="entry name" value="PAS_4"/>
</dbReference>
<dbReference type="InterPro" id="IPR000700">
    <property type="entry name" value="PAS-assoc_C"/>
</dbReference>
<dbReference type="Pfam" id="PF08448">
    <property type="entry name" value="PAS_4"/>
    <property type="match status" value="1"/>
</dbReference>
<dbReference type="Proteomes" id="UP001223720">
    <property type="component" value="Chromosome"/>
</dbReference>
<dbReference type="CDD" id="cd00130">
    <property type="entry name" value="PAS"/>
    <property type="match status" value="1"/>
</dbReference>
<keyword evidence="13" id="KW-0067">ATP-binding</keyword>
<dbReference type="RefSeq" id="WP_082482525.1">
    <property type="nucleotide sequence ID" value="NZ_CP073633.1"/>
</dbReference>